<feature type="region of interest" description="Disordered" evidence="4">
    <location>
        <begin position="629"/>
        <end position="658"/>
    </location>
</feature>
<name>A0AAW1S3G5_9CHLO</name>
<reference evidence="5 6" key="1">
    <citation type="journal article" date="2024" name="Nat. Commun.">
        <title>Phylogenomics reveals the evolutionary origins of lichenization in chlorophyte algae.</title>
        <authorList>
            <person name="Puginier C."/>
            <person name="Libourel C."/>
            <person name="Otte J."/>
            <person name="Skaloud P."/>
            <person name="Haon M."/>
            <person name="Grisel S."/>
            <person name="Petersen M."/>
            <person name="Berrin J.G."/>
            <person name="Delaux P.M."/>
            <person name="Dal Grande F."/>
            <person name="Keller J."/>
        </authorList>
    </citation>
    <scope>NUCLEOTIDE SEQUENCE [LARGE SCALE GENOMIC DNA]</scope>
    <source>
        <strain evidence="5 6">SAG 2145</strain>
    </source>
</reference>
<dbReference type="Proteomes" id="UP001438707">
    <property type="component" value="Unassembled WGS sequence"/>
</dbReference>
<proteinExistence type="inferred from homology"/>
<evidence type="ECO:0000256" key="1">
    <source>
        <dbReference type="ARBA" id="ARBA00007626"/>
    </source>
</evidence>
<feature type="compositionally biased region" description="Polar residues" evidence="4">
    <location>
        <begin position="371"/>
        <end position="383"/>
    </location>
</feature>
<dbReference type="InterPro" id="IPR002885">
    <property type="entry name" value="PPR_rpt"/>
</dbReference>
<evidence type="ECO:0000313" key="6">
    <source>
        <dbReference type="Proteomes" id="UP001438707"/>
    </source>
</evidence>
<keyword evidence="2" id="KW-0677">Repeat</keyword>
<feature type="region of interest" description="Disordered" evidence="4">
    <location>
        <begin position="517"/>
        <end position="542"/>
    </location>
</feature>
<evidence type="ECO:0008006" key="7">
    <source>
        <dbReference type="Google" id="ProtNLM"/>
    </source>
</evidence>
<feature type="compositionally biased region" description="Polar residues" evidence="4">
    <location>
        <begin position="529"/>
        <end position="542"/>
    </location>
</feature>
<gene>
    <name evidence="5" type="ORF">WJX74_004587</name>
</gene>
<feature type="repeat" description="PPR" evidence="3">
    <location>
        <begin position="110"/>
        <end position="144"/>
    </location>
</feature>
<dbReference type="InterPro" id="IPR011990">
    <property type="entry name" value="TPR-like_helical_dom_sf"/>
</dbReference>
<sequence>MPAGVHHVDDMASLSGALQHAHDGTGEIRRILLSVSFRPRLPGLTKMISKLSKEGAYRKALEVFYTLAEMDIAVDTAVVNAAISATDRGGQWQSAMEIFGSMDSMGLRRDAITYSSLISALAKGKQWLKALQIFSDMQTRGVQVDVVICCSMISALERGGQWQLAEQVLAIGPITAWRMQLFGLMCEASEFMPPSQPIRGHRNQPHIPHPNQTSPGSAYMKASCAPVLGRPGSASQPTTGLPLEQGPQPFSSLPSYASSYHVSRKRGVMASPFQGAAASLLAAISQPGLTSSYLSDLSDHSALGEAPGAVSNDVTAAPISLDMMRGVSPPEGRIISPSVSSYIGADCGASQMSMAQNGDVPPRVGLGLITPDTQGRKQPQPRSNAKAADWGSKEADVSQHENSAWSEDSPIKAERFAAMSCDTTSDSAPGRAPLGPFHKSPSITRPGGTGTSSGGPSADLELPASGSIKTTPLTEQGMHNAPVVPASDLALNGTRSSSQPAQPVRRNLSADLQAITAPPGRFAGPEPSASITQGRTQPQDNKSISLTAGAHDECWAPAKPGLKWADDDDNETLPLSQTALRFPPLRNAPADADVTSSAAAAFAGLSLGQDSKKQPGSNDQAVINAQDYATPSSSGTKSANGSHVLPPGGPKTWPSCTERQPALGASFSVNPFSPQHMVGMGEASGLSLERSSSSGSASWGLNGSVTRQASTGLMGSGGSLGSGNMSSYMDRAGSGGLPRAGSGMLGISGLAGYLLPVGHAAPNINVLGHGPAPALHLRRALLLPPILASPGKDAAQDAPVQLNLTRTLSVGRIVPNRVCCNCVMAAYARAKPPQFHKALVLLEDMVSLGQEVHPDTVTFNTALKACTNAGRMDVAFETYRAMLRVGGHPSITTFSILLTAANDAGLMSELHTIWGWLEESGLEINAACMNAYLGCLMRQADWSGVQAALLRLLRQGSNRRPPLISINTIMAVLLRQGQHHRVKELFKELLRAHLEPNIVTYNTILRVWADEADAGKAVSLLYHLLKPQATVKPNTATFNAVLSCLAAAALQAEPGADLGQAADDALYFFCCMADSSFADVDATSYSCIITGFEMDSDMRRVVVKEHYRRGDVVQALRESDGLDLDEDTLCALATHCVTSAASSAQVVCLYALSHPIVLHERPEQSLLMAQQYRHGQGTVVLQTALRTALSGGVLGRQTALLVTASLVSLLHRSDHAAVILQAWVRHGLVPDAALVTATLAGLDVSHVAAALNLMMLLQLGDVGTGELGIEYTGEAGLLWLAPIRVQGCGALATTVMMLTWLTALMQCLQSGCKVASTTIIIATGQCEGDKEANVGTKQAVLSLCAGQEQPDNPASTAFLALCRSQAEAGPDVASNPALPCTHDSHGNLEFSLESLIERIKLYLPALSLFL</sequence>
<dbReference type="Pfam" id="PF13041">
    <property type="entry name" value="PPR_2"/>
    <property type="match status" value="3"/>
</dbReference>
<evidence type="ECO:0000256" key="2">
    <source>
        <dbReference type="ARBA" id="ARBA00022737"/>
    </source>
</evidence>
<comment type="similarity">
    <text evidence="1">Belongs to the PPR family. P subfamily.</text>
</comment>
<comment type="caution">
    <text evidence="5">The sequence shown here is derived from an EMBL/GenBank/DDBJ whole genome shotgun (WGS) entry which is preliminary data.</text>
</comment>
<dbReference type="EMBL" id="JALJOS010000004">
    <property type="protein sequence ID" value="KAK9840167.1"/>
    <property type="molecule type" value="Genomic_DNA"/>
</dbReference>
<protein>
    <recommendedName>
        <fullName evidence="7">Pentatricopeptide repeat-containing protein</fullName>
    </recommendedName>
</protein>
<organism evidence="5 6">
    <name type="scientific">Apatococcus lobatus</name>
    <dbReference type="NCBI Taxonomy" id="904363"/>
    <lineage>
        <taxon>Eukaryota</taxon>
        <taxon>Viridiplantae</taxon>
        <taxon>Chlorophyta</taxon>
        <taxon>core chlorophytes</taxon>
        <taxon>Trebouxiophyceae</taxon>
        <taxon>Chlorellales</taxon>
        <taxon>Chlorellaceae</taxon>
        <taxon>Apatococcus</taxon>
    </lineage>
</organism>
<feature type="region of interest" description="Disordered" evidence="4">
    <location>
        <begin position="683"/>
        <end position="703"/>
    </location>
</feature>
<evidence type="ECO:0000313" key="5">
    <source>
        <dbReference type="EMBL" id="KAK9840167.1"/>
    </source>
</evidence>
<dbReference type="NCBIfam" id="TIGR00756">
    <property type="entry name" value="PPR"/>
    <property type="match status" value="3"/>
</dbReference>
<keyword evidence="6" id="KW-1185">Reference proteome</keyword>
<dbReference type="PROSITE" id="PS51375">
    <property type="entry name" value="PPR"/>
    <property type="match status" value="2"/>
</dbReference>
<evidence type="ECO:0000256" key="3">
    <source>
        <dbReference type="PROSITE-ProRule" id="PRU00708"/>
    </source>
</evidence>
<accession>A0AAW1S3G5</accession>
<dbReference type="PANTHER" id="PTHR47447">
    <property type="entry name" value="OS03G0856100 PROTEIN"/>
    <property type="match status" value="1"/>
</dbReference>
<dbReference type="PANTHER" id="PTHR47447:SF21">
    <property type="entry name" value="PENTACOTRIPEPTIDE-REPEAT REGION OF PRORP DOMAIN-CONTAINING PROTEIN"/>
    <property type="match status" value="1"/>
</dbReference>
<feature type="region of interest" description="Disordered" evidence="4">
    <location>
        <begin position="356"/>
        <end position="479"/>
    </location>
</feature>
<dbReference type="Gene3D" id="1.25.40.10">
    <property type="entry name" value="Tetratricopeptide repeat domain"/>
    <property type="match status" value="3"/>
</dbReference>
<evidence type="ECO:0000256" key="4">
    <source>
        <dbReference type="SAM" id="MobiDB-lite"/>
    </source>
</evidence>
<feature type="compositionally biased region" description="Polar residues" evidence="4">
    <location>
        <begin position="629"/>
        <end position="641"/>
    </location>
</feature>
<feature type="repeat" description="PPR" evidence="3">
    <location>
        <begin position="855"/>
        <end position="889"/>
    </location>
</feature>